<dbReference type="PRINTS" id="PR00344">
    <property type="entry name" value="BCTRLSENSOR"/>
</dbReference>
<dbReference type="PROSITE" id="PS50113">
    <property type="entry name" value="PAC"/>
    <property type="match status" value="2"/>
</dbReference>
<dbReference type="Pfam" id="PF08448">
    <property type="entry name" value="PAS_4"/>
    <property type="match status" value="1"/>
</dbReference>
<dbReference type="InterPro" id="IPR004358">
    <property type="entry name" value="Sig_transdc_His_kin-like_C"/>
</dbReference>
<dbReference type="InterPro" id="IPR036097">
    <property type="entry name" value="HisK_dim/P_sf"/>
</dbReference>
<dbReference type="InterPro" id="IPR052162">
    <property type="entry name" value="Sensor_kinase/Photoreceptor"/>
</dbReference>
<protein>
    <recommendedName>
        <fullName evidence="2">histidine kinase</fullName>
        <ecNumber evidence="2">2.7.13.3</ecNumber>
    </recommendedName>
</protein>
<evidence type="ECO:0000259" key="8">
    <source>
        <dbReference type="PROSITE" id="PS50113"/>
    </source>
</evidence>
<feature type="domain" description="PAS" evidence="7">
    <location>
        <begin position="128"/>
        <end position="202"/>
    </location>
</feature>
<dbReference type="Pfam" id="PF00512">
    <property type="entry name" value="HisKA"/>
    <property type="match status" value="1"/>
</dbReference>
<feature type="domain" description="PAC" evidence="8">
    <location>
        <begin position="327"/>
        <end position="380"/>
    </location>
</feature>
<proteinExistence type="predicted"/>
<dbReference type="EC" id="2.7.13.3" evidence="2"/>
<evidence type="ECO:0000256" key="5">
    <source>
        <dbReference type="ARBA" id="ARBA00022777"/>
    </source>
</evidence>
<dbReference type="InterPro" id="IPR003594">
    <property type="entry name" value="HATPase_dom"/>
</dbReference>
<dbReference type="RefSeq" id="WP_341683743.1">
    <property type="nucleotide sequence ID" value="NZ_JBBYHT010000007.1"/>
</dbReference>
<name>A0ABU9I8Z3_9FLAO</name>
<keyword evidence="4" id="KW-0808">Transferase</keyword>
<dbReference type="CDD" id="cd00082">
    <property type="entry name" value="HisKA"/>
    <property type="match status" value="1"/>
</dbReference>
<dbReference type="SUPFAM" id="SSF55874">
    <property type="entry name" value="ATPase domain of HSP90 chaperone/DNA topoisomerase II/histidine kinase"/>
    <property type="match status" value="1"/>
</dbReference>
<dbReference type="Pfam" id="PF08447">
    <property type="entry name" value="PAS_3"/>
    <property type="match status" value="2"/>
</dbReference>
<reference evidence="9 10" key="1">
    <citation type="submission" date="2024-04" db="EMBL/GenBank/DDBJ databases">
        <title>Flavobacterium sp. DGU41 16S ribosomal RNA gene Genome sequencing and assembly.</title>
        <authorList>
            <person name="Park S."/>
        </authorList>
    </citation>
    <scope>NUCLEOTIDE SEQUENCE [LARGE SCALE GENOMIC DNA]</scope>
    <source>
        <strain evidence="9 10">DGU41</strain>
    </source>
</reference>
<feature type="domain" description="Histidine kinase" evidence="6">
    <location>
        <begin position="659"/>
        <end position="868"/>
    </location>
</feature>
<keyword evidence="3" id="KW-0597">Phosphoprotein</keyword>
<feature type="domain" description="PAC" evidence="8">
    <location>
        <begin position="455"/>
        <end position="507"/>
    </location>
</feature>
<accession>A0ABU9I8Z3</accession>
<dbReference type="Gene3D" id="2.10.70.100">
    <property type="match status" value="1"/>
</dbReference>
<evidence type="ECO:0000259" key="7">
    <source>
        <dbReference type="PROSITE" id="PS50112"/>
    </source>
</evidence>
<dbReference type="InterPro" id="IPR001610">
    <property type="entry name" value="PAC"/>
</dbReference>
<organism evidence="9 10">
    <name type="scientific">Flavobacterium helocola</name>
    <dbReference type="NCBI Taxonomy" id="3139139"/>
    <lineage>
        <taxon>Bacteria</taxon>
        <taxon>Pseudomonadati</taxon>
        <taxon>Bacteroidota</taxon>
        <taxon>Flavobacteriia</taxon>
        <taxon>Flavobacteriales</taxon>
        <taxon>Flavobacteriaceae</taxon>
        <taxon>Flavobacterium</taxon>
    </lineage>
</organism>
<evidence type="ECO:0000313" key="10">
    <source>
        <dbReference type="Proteomes" id="UP001393056"/>
    </source>
</evidence>
<evidence type="ECO:0000256" key="4">
    <source>
        <dbReference type="ARBA" id="ARBA00022679"/>
    </source>
</evidence>
<dbReference type="InterPro" id="IPR000014">
    <property type="entry name" value="PAS"/>
</dbReference>
<comment type="catalytic activity">
    <reaction evidence="1">
        <text>ATP + protein L-histidine = ADP + protein N-phospho-L-histidine.</text>
        <dbReference type="EC" id="2.7.13.3"/>
    </reaction>
</comment>
<feature type="domain" description="PAS" evidence="7">
    <location>
        <begin position="250"/>
        <end position="323"/>
    </location>
</feature>
<dbReference type="PANTHER" id="PTHR43304:SF1">
    <property type="entry name" value="PAC DOMAIN-CONTAINING PROTEIN"/>
    <property type="match status" value="1"/>
</dbReference>
<keyword evidence="5" id="KW-0418">Kinase</keyword>
<dbReference type="PANTHER" id="PTHR43304">
    <property type="entry name" value="PHYTOCHROME-LIKE PROTEIN CPH1"/>
    <property type="match status" value="1"/>
</dbReference>
<dbReference type="Gene3D" id="3.30.565.10">
    <property type="entry name" value="Histidine kinase-like ATPase, C-terminal domain"/>
    <property type="match status" value="1"/>
</dbReference>
<dbReference type="Proteomes" id="UP001393056">
    <property type="component" value="Unassembled WGS sequence"/>
</dbReference>
<dbReference type="Gene3D" id="1.10.287.130">
    <property type="match status" value="1"/>
</dbReference>
<comment type="caution">
    <text evidence="9">The sequence shown here is derived from an EMBL/GenBank/DDBJ whole genome shotgun (WGS) entry which is preliminary data.</text>
</comment>
<dbReference type="InterPro" id="IPR003661">
    <property type="entry name" value="HisK_dim/P_dom"/>
</dbReference>
<gene>
    <name evidence="9" type="ORF">AAEO58_12530</name>
</gene>
<dbReference type="InterPro" id="IPR036890">
    <property type="entry name" value="HATPase_C_sf"/>
</dbReference>
<evidence type="ECO:0000259" key="6">
    <source>
        <dbReference type="PROSITE" id="PS50109"/>
    </source>
</evidence>
<evidence type="ECO:0000256" key="1">
    <source>
        <dbReference type="ARBA" id="ARBA00000085"/>
    </source>
</evidence>
<dbReference type="EMBL" id="JBBYHT010000007">
    <property type="protein sequence ID" value="MEL1248871.1"/>
    <property type="molecule type" value="Genomic_DNA"/>
</dbReference>
<dbReference type="InterPro" id="IPR013655">
    <property type="entry name" value="PAS_fold_3"/>
</dbReference>
<evidence type="ECO:0000256" key="2">
    <source>
        <dbReference type="ARBA" id="ARBA00012438"/>
    </source>
</evidence>
<dbReference type="InterPro" id="IPR000700">
    <property type="entry name" value="PAS-assoc_C"/>
</dbReference>
<evidence type="ECO:0000313" key="9">
    <source>
        <dbReference type="EMBL" id="MEL1248871.1"/>
    </source>
</evidence>
<feature type="domain" description="PAS" evidence="7">
    <location>
        <begin position="501"/>
        <end position="565"/>
    </location>
</feature>
<dbReference type="SMART" id="SM00086">
    <property type="entry name" value="PAC"/>
    <property type="match status" value="5"/>
</dbReference>
<dbReference type="SMART" id="SM00091">
    <property type="entry name" value="PAS"/>
    <property type="match status" value="4"/>
</dbReference>
<sequence>MEQNNSLIDELNEKIALLEEIQNINQIGHWELYLDNNKVKWSEMVYDIHELPHNTDLDKTQGISFYHPDYQELVSKAVENCIINAEPFNIECILITDKNNEKWVRSKGRKKGNRLIGSFQDITDLKNQELKFKGIFNSTFTFIGFLDTTGILLEANDTAVNLAGIKHSDVIGKYFWDCYWWQISKHTQEELKVNFQKALSGEALEYEVVVWIANKTPITILFTLKPIFDDNGKVIYILPEGRPVQELVDARRRFKSVLEGTNVGTWEWNVQTGETIFNERWASIVGYTLEELAPISIETWIKLAHPDDLEESGKRLTACFEKKSEFYEFEARIKHKEGHWVWVYDRGKVFEWTDDGKPLWMYGTHEDITEYKHSEEALRVSEEAFRGNFENAAVGMAIISPKGQWLKVNKKICEIVGYSDEELMQLAFQDITHPEDLDIDLGLLNELIEGKRDHYEMEKRYFHKAGHIVYIILAVSMVKDENGNILNFISQIVDITPLKLTEMRLKTLLEENRALMDATTEVAFISTNEEGIIEDINIGVEKLLGYTSDQVNGQSMIDLLFLHKEWEETSNALVKNRSGKLETRELLYALANESKYKNREWTFKKADGSIMDGLVSVTVIFFEGKPTKYLVAATNISHIKFIQAQLKQKNEELEQFAYIAAHDMKEPLRGITTYLSMLQKKYSDRLDEKANLYINNAYDNANRMKTLITDILDFSKTGVVGDQPVNLNNLLDSIIYNYQADVNTNAIISRSKMPILKGDASSFIQLFTNLINNGIKYQPKGQTPEIKIEVAESEKWWAFTVADNGIGIAPEHQNRVFEIFKRLHTESEYTGTGIGLATCKKIVAAYGGKIWFEPVASRGTIFKFTIPK</sequence>
<dbReference type="InterPro" id="IPR005467">
    <property type="entry name" value="His_kinase_dom"/>
</dbReference>
<dbReference type="Pfam" id="PF02518">
    <property type="entry name" value="HATPase_c"/>
    <property type="match status" value="1"/>
</dbReference>
<evidence type="ECO:0000256" key="3">
    <source>
        <dbReference type="ARBA" id="ARBA00022553"/>
    </source>
</evidence>
<dbReference type="SMART" id="SM00387">
    <property type="entry name" value="HATPase_c"/>
    <property type="match status" value="1"/>
</dbReference>
<dbReference type="SUPFAM" id="SSF47384">
    <property type="entry name" value="Homodimeric domain of signal transducing histidine kinase"/>
    <property type="match status" value="1"/>
</dbReference>
<dbReference type="NCBIfam" id="TIGR00229">
    <property type="entry name" value="sensory_box"/>
    <property type="match status" value="4"/>
</dbReference>
<dbReference type="Pfam" id="PF13426">
    <property type="entry name" value="PAS_9"/>
    <property type="match status" value="1"/>
</dbReference>
<dbReference type="SMART" id="SM00388">
    <property type="entry name" value="HisKA"/>
    <property type="match status" value="1"/>
</dbReference>
<dbReference type="InterPro" id="IPR035965">
    <property type="entry name" value="PAS-like_dom_sf"/>
</dbReference>
<feature type="domain" description="PAS" evidence="7">
    <location>
        <begin position="381"/>
        <end position="451"/>
    </location>
</feature>
<dbReference type="InterPro" id="IPR013656">
    <property type="entry name" value="PAS_4"/>
</dbReference>
<dbReference type="CDD" id="cd00130">
    <property type="entry name" value="PAS"/>
    <property type="match status" value="4"/>
</dbReference>
<dbReference type="PROSITE" id="PS50109">
    <property type="entry name" value="HIS_KIN"/>
    <property type="match status" value="1"/>
</dbReference>
<dbReference type="PROSITE" id="PS50112">
    <property type="entry name" value="PAS"/>
    <property type="match status" value="4"/>
</dbReference>
<dbReference type="SUPFAM" id="SSF55785">
    <property type="entry name" value="PYP-like sensor domain (PAS domain)"/>
    <property type="match status" value="5"/>
</dbReference>
<keyword evidence="10" id="KW-1185">Reference proteome</keyword>
<dbReference type="Gene3D" id="3.30.450.20">
    <property type="entry name" value="PAS domain"/>
    <property type="match status" value="5"/>
</dbReference>